<dbReference type="RefSeq" id="WP_377411867.1">
    <property type="nucleotide sequence ID" value="NZ_JBHSRS010000001.1"/>
</dbReference>
<dbReference type="PANTHER" id="PTHR35174">
    <property type="entry name" value="BLL7171 PROTEIN-RELATED"/>
    <property type="match status" value="1"/>
</dbReference>
<feature type="domain" description="YCII-related" evidence="2">
    <location>
        <begin position="1"/>
        <end position="107"/>
    </location>
</feature>
<gene>
    <name evidence="3" type="ORF">ACFQND_00475</name>
</gene>
<comment type="caution">
    <text evidence="3">The sequence shown here is derived from an EMBL/GenBank/DDBJ whole genome shotgun (WGS) entry which is preliminary data.</text>
</comment>
<evidence type="ECO:0000256" key="1">
    <source>
        <dbReference type="ARBA" id="ARBA00007689"/>
    </source>
</evidence>
<dbReference type="InterPro" id="IPR011008">
    <property type="entry name" value="Dimeric_a/b-barrel"/>
</dbReference>
<dbReference type="PANTHER" id="PTHR35174:SF3">
    <property type="entry name" value="BLL7171 PROTEIN"/>
    <property type="match status" value="1"/>
</dbReference>
<proteinExistence type="inferred from homology"/>
<dbReference type="Gene3D" id="3.30.70.1060">
    <property type="entry name" value="Dimeric alpha+beta barrel"/>
    <property type="match status" value="1"/>
</dbReference>
<reference evidence="4" key="1">
    <citation type="journal article" date="2019" name="Int. J. Syst. Evol. Microbiol.">
        <title>The Global Catalogue of Microorganisms (GCM) 10K type strain sequencing project: providing services to taxonomists for standard genome sequencing and annotation.</title>
        <authorList>
            <consortium name="The Broad Institute Genomics Platform"/>
            <consortium name="The Broad Institute Genome Sequencing Center for Infectious Disease"/>
            <person name="Wu L."/>
            <person name="Ma J."/>
        </authorList>
    </citation>
    <scope>NUCLEOTIDE SEQUENCE [LARGE SCALE GENOMIC DNA]</scope>
    <source>
        <strain evidence="4">CCUG 39402</strain>
    </source>
</reference>
<sequence length="127" mass="13656">MKYLCLAYYDPAEFAAMSPADMKALVSQCPPKDAQLKATGRLRLSASLGEPATAIRLQPRSGKTQRIDGPFTEAKELVGGFFIIEAANPDEAVKAASLHPAATLGEGAGWRIDMHPIGFFEQYEGKA</sequence>
<organism evidence="3 4">
    <name type="scientific">Polaromonas aquatica</name>
    <dbReference type="NCBI Taxonomy" id="332657"/>
    <lineage>
        <taxon>Bacteria</taxon>
        <taxon>Pseudomonadati</taxon>
        <taxon>Pseudomonadota</taxon>
        <taxon>Betaproteobacteria</taxon>
        <taxon>Burkholderiales</taxon>
        <taxon>Comamonadaceae</taxon>
        <taxon>Polaromonas</taxon>
    </lineage>
</organism>
<evidence type="ECO:0000313" key="4">
    <source>
        <dbReference type="Proteomes" id="UP001596270"/>
    </source>
</evidence>
<evidence type="ECO:0000313" key="3">
    <source>
        <dbReference type="EMBL" id="MFC6279713.1"/>
    </source>
</evidence>
<protein>
    <submittedName>
        <fullName evidence="3">YciI family protein</fullName>
    </submittedName>
</protein>
<keyword evidence="4" id="KW-1185">Reference proteome</keyword>
<comment type="similarity">
    <text evidence="1">Belongs to the YciI family.</text>
</comment>
<dbReference type="Pfam" id="PF03795">
    <property type="entry name" value="YCII"/>
    <property type="match status" value="1"/>
</dbReference>
<accession>A0ABW1TSE6</accession>
<dbReference type="InterPro" id="IPR005545">
    <property type="entry name" value="YCII"/>
</dbReference>
<evidence type="ECO:0000259" key="2">
    <source>
        <dbReference type="Pfam" id="PF03795"/>
    </source>
</evidence>
<dbReference type="SUPFAM" id="SSF54909">
    <property type="entry name" value="Dimeric alpha+beta barrel"/>
    <property type="match status" value="1"/>
</dbReference>
<dbReference type="EMBL" id="JBHSRS010000001">
    <property type="protein sequence ID" value="MFC6279713.1"/>
    <property type="molecule type" value="Genomic_DNA"/>
</dbReference>
<dbReference type="Proteomes" id="UP001596270">
    <property type="component" value="Unassembled WGS sequence"/>
</dbReference>
<name>A0ABW1TSE6_9BURK</name>